<keyword evidence="2" id="KW-0472">Membrane</keyword>
<accession>A0A9J6D2D5</accession>
<dbReference type="Proteomes" id="UP000821866">
    <property type="component" value="Chromosome 10"/>
</dbReference>
<feature type="transmembrane region" description="Helical" evidence="2">
    <location>
        <begin position="12"/>
        <end position="36"/>
    </location>
</feature>
<comment type="caution">
    <text evidence="3">The sequence shown here is derived from an EMBL/GenBank/DDBJ whole genome shotgun (WGS) entry which is preliminary data.</text>
</comment>
<dbReference type="AlphaFoldDB" id="A0A9J6D2D5"/>
<evidence type="ECO:0000256" key="2">
    <source>
        <dbReference type="SAM" id="Phobius"/>
    </source>
</evidence>
<dbReference type="EMBL" id="JABSTU010000002">
    <property type="protein sequence ID" value="KAH8037859.1"/>
    <property type="molecule type" value="Genomic_DNA"/>
</dbReference>
<protein>
    <submittedName>
        <fullName evidence="3">Uncharacterized protein</fullName>
    </submittedName>
</protein>
<keyword evidence="2" id="KW-1133">Transmembrane helix</keyword>
<proteinExistence type="predicted"/>
<name>A0A9J6D2D5_RHIMP</name>
<keyword evidence="5" id="KW-1185">Reference proteome</keyword>
<sequence>MDASLISADKTLAATIMKISTVLVVSLVGVLIASLADDTEAKLGLALAPVIWAGNLAKDATQTLIAYKLSLATKVLAMITGNRSFRATIAYESQLERYQDAAAEVVHNGIVWNHLKNMAAVTPAPIPVDFENELKVQWLPGMKKPIIRLPTLPTMPKVVVPKIAVPQIVVPKFVMPKVSVPKVAVPQLPRIVVPKLLVPKVVMAEVAGSDILQAKADLLRSQVNGKLRHLGSKSAGLLGFGSNSAGHLTGPKYASGYIKGGFRVGHGTGPVADIQLGSDAAPATASPGDARSFDNSRPVRSLDDGVIGRYFRFIRANDEGSCVARMICTMAASPGDFGNYGRRVVDFFDAVKPGPLSPVAAYKEASVAGRSGDSCPSRYPGCRVNPKHLAQLGESNM</sequence>
<evidence type="ECO:0000256" key="1">
    <source>
        <dbReference type="SAM" id="MobiDB-lite"/>
    </source>
</evidence>
<gene>
    <name evidence="4" type="ORF">HPB51_018347</name>
    <name evidence="3" type="ORF">HPB51_026679</name>
</gene>
<evidence type="ECO:0000313" key="4">
    <source>
        <dbReference type="EMBL" id="KAH8037859.1"/>
    </source>
</evidence>
<keyword evidence="2" id="KW-0812">Transmembrane</keyword>
<organism evidence="3 5">
    <name type="scientific">Rhipicephalus microplus</name>
    <name type="common">Cattle tick</name>
    <name type="synonym">Boophilus microplus</name>
    <dbReference type="NCBI Taxonomy" id="6941"/>
    <lineage>
        <taxon>Eukaryota</taxon>
        <taxon>Metazoa</taxon>
        <taxon>Ecdysozoa</taxon>
        <taxon>Arthropoda</taxon>
        <taxon>Chelicerata</taxon>
        <taxon>Arachnida</taxon>
        <taxon>Acari</taxon>
        <taxon>Parasitiformes</taxon>
        <taxon>Ixodida</taxon>
        <taxon>Ixodoidea</taxon>
        <taxon>Ixodidae</taxon>
        <taxon>Rhipicephalinae</taxon>
        <taxon>Rhipicephalus</taxon>
        <taxon>Boophilus</taxon>
    </lineage>
</organism>
<evidence type="ECO:0000313" key="5">
    <source>
        <dbReference type="Proteomes" id="UP000821866"/>
    </source>
</evidence>
<reference evidence="3" key="2">
    <citation type="submission" date="2021-09" db="EMBL/GenBank/DDBJ databases">
        <authorList>
            <person name="Jia N."/>
            <person name="Wang J."/>
            <person name="Shi W."/>
            <person name="Du L."/>
            <person name="Sun Y."/>
            <person name="Zhan W."/>
            <person name="Jiang J."/>
            <person name="Wang Q."/>
            <person name="Zhang B."/>
            <person name="Ji P."/>
            <person name="Sakyi L.B."/>
            <person name="Cui X."/>
            <person name="Yuan T."/>
            <person name="Jiang B."/>
            <person name="Yang W."/>
            <person name="Lam T.T.-Y."/>
            <person name="Chang Q."/>
            <person name="Ding S."/>
            <person name="Wang X."/>
            <person name="Zhu J."/>
            <person name="Ruan X."/>
            <person name="Zhao L."/>
            <person name="Wei J."/>
            <person name="Que T."/>
            <person name="Du C."/>
            <person name="Cheng J."/>
            <person name="Dai P."/>
            <person name="Han X."/>
            <person name="Huang E."/>
            <person name="Gao Y."/>
            <person name="Liu J."/>
            <person name="Shao H."/>
            <person name="Ye R."/>
            <person name="Li L."/>
            <person name="Wei W."/>
            <person name="Wang X."/>
            <person name="Wang C."/>
            <person name="Huo Q."/>
            <person name="Li W."/>
            <person name="Guo W."/>
            <person name="Chen H."/>
            <person name="Chen S."/>
            <person name="Zhou L."/>
            <person name="Zhou L."/>
            <person name="Ni X."/>
            <person name="Tian J."/>
            <person name="Zhou Y."/>
            <person name="Sheng Y."/>
            <person name="Liu T."/>
            <person name="Pan Y."/>
            <person name="Xia L."/>
            <person name="Li J."/>
            <person name="Zhao F."/>
            <person name="Cao W."/>
        </authorList>
    </citation>
    <scope>NUCLEOTIDE SEQUENCE</scope>
    <source>
        <strain evidence="3">Rmic-2018</strain>
        <tissue evidence="3">Larvae</tissue>
    </source>
</reference>
<reference evidence="3" key="1">
    <citation type="journal article" date="2020" name="Cell">
        <title>Large-Scale Comparative Analyses of Tick Genomes Elucidate Their Genetic Diversity and Vector Capacities.</title>
        <authorList>
            <consortium name="Tick Genome and Microbiome Consortium (TIGMIC)"/>
            <person name="Jia N."/>
            <person name="Wang J."/>
            <person name="Shi W."/>
            <person name="Du L."/>
            <person name="Sun Y."/>
            <person name="Zhan W."/>
            <person name="Jiang J.F."/>
            <person name="Wang Q."/>
            <person name="Zhang B."/>
            <person name="Ji P."/>
            <person name="Bell-Sakyi L."/>
            <person name="Cui X.M."/>
            <person name="Yuan T.T."/>
            <person name="Jiang B.G."/>
            <person name="Yang W.F."/>
            <person name="Lam T.T."/>
            <person name="Chang Q.C."/>
            <person name="Ding S.J."/>
            <person name="Wang X.J."/>
            <person name="Zhu J.G."/>
            <person name="Ruan X.D."/>
            <person name="Zhao L."/>
            <person name="Wei J.T."/>
            <person name="Ye R.Z."/>
            <person name="Que T.C."/>
            <person name="Du C.H."/>
            <person name="Zhou Y.H."/>
            <person name="Cheng J.X."/>
            <person name="Dai P.F."/>
            <person name="Guo W.B."/>
            <person name="Han X.H."/>
            <person name="Huang E.J."/>
            <person name="Li L.F."/>
            <person name="Wei W."/>
            <person name="Gao Y.C."/>
            <person name="Liu J.Z."/>
            <person name="Shao H.Z."/>
            <person name="Wang X."/>
            <person name="Wang C.C."/>
            <person name="Yang T.C."/>
            <person name="Huo Q.B."/>
            <person name="Li W."/>
            <person name="Chen H.Y."/>
            <person name="Chen S.E."/>
            <person name="Zhou L.G."/>
            <person name="Ni X.B."/>
            <person name="Tian J.H."/>
            <person name="Sheng Y."/>
            <person name="Liu T."/>
            <person name="Pan Y.S."/>
            <person name="Xia L.Y."/>
            <person name="Li J."/>
            <person name="Zhao F."/>
            <person name="Cao W.C."/>
        </authorList>
    </citation>
    <scope>NUCLEOTIDE SEQUENCE</scope>
    <source>
        <strain evidence="3">Rmic-2018</strain>
    </source>
</reference>
<evidence type="ECO:0000313" key="3">
    <source>
        <dbReference type="EMBL" id="KAH7986393.1"/>
    </source>
</evidence>
<feature type="region of interest" description="Disordered" evidence="1">
    <location>
        <begin position="278"/>
        <end position="297"/>
    </location>
</feature>
<dbReference type="EMBL" id="JABSTU010001204">
    <property type="protein sequence ID" value="KAH7986393.1"/>
    <property type="molecule type" value="Genomic_DNA"/>
</dbReference>